<dbReference type="EMBL" id="FNSV01000005">
    <property type="protein sequence ID" value="SEB75813.1"/>
    <property type="molecule type" value="Genomic_DNA"/>
</dbReference>
<sequence>MTEPENPLPQLDLFTSCTIPTCDFPVVEPGDVCTGCQDAFDDMLRPRPAAPCVSPQFEPTHSAGNSEPNKTSRTSSADERTRAQR</sequence>
<feature type="compositionally biased region" description="Basic and acidic residues" evidence="1">
    <location>
        <begin position="76"/>
        <end position="85"/>
    </location>
</feature>
<gene>
    <name evidence="2" type="ORF">SAMN04490239_1537</name>
</gene>
<reference evidence="3" key="1">
    <citation type="submission" date="2016-10" db="EMBL/GenBank/DDBJ databases">
        <authorList>
            <person name="Varghese N."/>
            <person name="Submissions S."/>
        </authorList>
    </citation>
    <scope>NUCLEOTIDE SEQUENCE [LARGE SCALE GENOMIC DNA]</scope>
    <source>
        <strain evidence="3">DSM 44498</strain>
    </source>
</reference>
<feature type="compositionally biased region" description="Polar residues" evidence="1">
    <location>
        <begin position="57"/>
        <end position="75"/>
    </location>
</feature>
<feature type="region of interest" description="Disordered" evidence="1">
    <location>
        <begin position="47"/>
        <end position="85"/>
    </location>
</feature>
<proteinExistence type="predicted"/>
<evidence type="ECO:0000313" key="2">
    <source>
        <dbReference type="EMBL" id="SEB75813.1"/>
    </source>
</evidence>
<protein>
    <submittedName>
        <fullName evidence="2">Uncharacterized protein</fullName>
    </submittedName>
</protein>
<evidence type="ECO:0000256" key="1">
    <source>
        <dbReference type="SAM" id="MobiDB-lite"/>
    </source>
</evidence>
<keyword evidence="3" id="KW-1185">Reference proteome</keyword>
<name>A0A1H4LYM0_9NOCA</name>
<evidence type="ECO:0000313" key="3">
    <source>
        <dbReference type="Proteomes" id="UP000183561"/>
    </source>
</evidence>
<organism evidence="2 3">
    <name type="scientific">Rhodococcus koreensis</name>
    <dbReference type="NCBI Taxonomy" id="99653"/>
    <lineage>
        <taxon>Bacteria</taxon>
        <taxon>Bacillati</taxon>
        <taxon>Actinomycetota</taxon>
        <taxon>Actinomycetes</taxon>
        <taxon>Mycobacteriales</taxon>
        <taxon>Nocardiaceae</taxon>
        <taxon>Rhodococcus</taxon>
    </lineage>
</organism>
<dbReference type="AlphaFoldDB" id="A0A1H4LYM0"/>
<dbReference type="Proteomes" id="UP000183561">
    <property type="component" value="Unassembled WGS sequence"/>
</dbReference>
<accession>A0A1H4LYM0</accession>